<dbReference type="RefSeq" id="WP_014108383.1">
    <property type="nucleotide sequence ID" value="NC_016041.1"/>
</dbReference>
<keyword evidence="3" id="KW-1185">Reference proteome</keyword>
<keyword evidence="2" id="KW-0378">Hydrolase</keyword>
<dbReference type="OrthoDB" id="9805728at2"/>
<dbReference type="HOGENOM" id="CLU_1432695_0_0_6"/>
<dbReference type="AlphaFoldDB" id="G4QL38"/>
<evidence type="ECO:0000313" key="3">
    <source>
        <dbReference type="Proteomes" id="UP000009282"/>
    </source>
</evidence>
<evidence type="ECO:0000313" key="2">
    <source>
        <dbReference type="EMBL" id="AEP29509.1"/>
    </source>
</evidence>
<protein>
    <submittedName>
        <fullName evidence="2">Putative metal-dependent hydrolase</fullName>
    </submittedName>
</protein>
<organism evidence="2 3">
    <name type="scientific">Glaciecola nitratireducens (strain JCM 12485 / KCTC 12276 / FR1064)</name>
    <dbReference type="NCBI Taxonomy" id="1085623"/>
    <lineage>
        <taxon>Bacteria</taxon>
        <taxon>Pseudomonadati</taxon>
        <taxon>Pseudomonadota</taxon>
        <taxon>Gammaproteobacteria</taxon>
        <taxon>Alteromonadales</taxon>
        <taxon>Alteromonadaceae</taxon>
        <taxon>Brumicola</taxon>
    </lineage>
</organism>
<dbReference type="EMBL" id="CP003060">
    <property type="protein sequence ID" value="AEP29509.1"/>
    <property type="molecule type" value="Genomic_DNA"/>
</dbReference>
<dbReference type="Proteomes" id="UP000009282">
    <property type="component" value="Chromosome"/>
</dbReference>
<dbReference type="eggNOG" id="COG2220">
    <property type="taxonomic scope" value="Bacteria"/>
</dbReference>
<reference evidence="2 3" key="1">
    <citation type="journal article" date="2011" name="J. Bacteriol.">
        <title>Complete genome sequence of seawater bacterium Glaciecola nitratireducens FR1064T.</title>
        <authorList>
            <person name="Bian F."/>
            <person name="Qin Q.L."/>
            <person name="Xie B.B."/>
            <person name="Shu Y.L."/>
            <person name="Zhang X.Y."/>
            <person name="Yu Y."/>
            <person name="Chen B."/>
            <person name="Chen X.L."/>
            <person name="Zhou B.C."/>
            <person name="Zhang Y.Z."/>
        </authorList>
    </citation>
    <scope>NUCLEOTIDE SEQUENCE [LARGE SCALE GENOMIC DNA]</scope>
    <source>
        <strain evidence="3">JCM 12485 / KCTC 12276 / FR1064</strain>
    </source>
</reference>
<name>G4QL38_GLANF</name>
<feature type="chain" id="PRO_5003467904" evidence="1">
    <location>
        <begin position="23"/>
        <end position="189"/>
    </location>
</feature>
<sequence>MKTIIALFLVTAFSHTFLQAHAVAESSFTMLLNKSSSETLSSNNADELTPFNIAPPIAINSRSTVMQLKQATVFIDPVGAQIDYRRFGSPDIVVLTRAAPSHLNIDTMIGMLRRNTIVLAPQAVIDQLPLMIANNVITPFDAGTTQQVRGIVFRALDRSEKMPADVYVQERERGDIGVVMEVDGESIYF</sequence>
<keyword evidence="1" id="KW-0732">Signal</keyword>
<dbReference type="Gene3D" id="3.60.15.10">
    <property type="entry name" value="Ribonuclease Z/Hydroxyacylglutathione hydrolase-like"/>
    <property type="match status" value="1"/>
</dbReference>
<proteinExistence type="predicted"/>
<dbReference type="InterPro" id="IPR036866">
    <property type="entry name" value="RibonucZ/Hydroxyglut_hydro"/>
</dbReference>
<dbReference type="GO" id="GO:0016787">
    <property type="term" value="F:hydrolase activity"/>
    <property type="evidence" value="ECO:0007669"/>
    <property type="project" value="UniProtKB-KW"/>
</dbReference>
<dbReference type="STRING" id="1085623.GNIT_1385"/>
<accession>G4QL38</accession>
<dbReference type="KEGG" id="gni:GNIT_1385"/>
<feature type="signal peptide" evidence="1">
    <location>
        <begin position="1"/>
        <end position="22"/>
    </location>
</feature>
<gene>
    <name evidence="2" type="ordered locus">GNIT_1385</name>
</gene>
<evidence type="ECO:0000256" key="1">
    <source>
        <dbReference type="SAM" id="SignalP"/>
    </source>
</evidence>